<dbReference type="InterPro" id="IPR049809">
    <property type="entry name" value="YehF/YfeS-like_WGR"/>
</dbReference>
<dbReference type="CDD" id="cd07996">
    <property type="entry name" value="WGR_MMR_like"/>
    <property type="match status" value="1"/>
</dbReference>
<dbReference type="OrthoDB" id="4554725at2"/>
<feature type="region of interest" description="Disordered" evidence="1">
    <location>
        <begin position="77"/>
        <end position="105"/>
    </location>
</feature>
<evidence type="ECO:0000256" key="1">
    <source>
        <dbReference type="SAM" id="MobiDB-lite"/>
    </source>
</evidence>
<evidence type="ECO:0000259" key="2">
    <source>
        <dbReference type="PROSITE" id="PS51977"/>
    </source>
</evidence>
<dbReference type="InterPro" id="IPR025406">
    <property type="entry name" value="DUF4132"/>
</dbReference>
<dbReference type="Proteomes" id="UP000186040">
    <property type="component" value="Unassembled WGS sequence"/>
</dbReference>
<dbReference type="STRING" id="1193682.BJP25_26510"/>
<dbReference type="EMBL" id="MKQR01000025">
    <property type="protein sequence ID" value="OLR91230.1"/>
    <property type="molecule type" value="Genomic_DNA"/>
</dbReference>
<name>A0A1Q9LGU0_9PSEU</name>
<comment type="caution">
    <text evidence="3">The sequence shown here is derived from an EMBL/GenBank/DDBJ whole genome shotgun (WGS) entry which is preliminary data.</text>
</comment>
<protein>
    <recommendedName>
        <fullName evidence="2">WGR domain-containing protein</fullName>
    </recommendedName>
</protein>
<dbReference type="Pfam" id="PF05406">
    <property type="entry name" value="WGR"/>
    <property type="match status" value="1"/>
</dbReference>
<dbReference type="Gene3D" id="2.20.140.10">
    <property type="entry name" value="WGR domain"/>
    <property type="match status" value="1"/>
</dbReference>
<dbReference type="RefSeq" id="WP_075976887.1">
    <property type="nucleotide sequence ID" value="NZ_MKQR01000025.1"/>
</dbReference>
<dbReference type="PROSITE" id="PS51977">
    <property type="entry name" value="WGR"/>
    <property type="match status" value="1"/>
</dbReference>
<accession>A0A1Q9LGU0</accession>
<dbReference type="Pfam" id="PF13569">
    <property type="entry name" value="DUF4132"/>
    <property type="match status" value="1"/>
</dbReference>
<dbReference type="AlphaFoldDB" id="A0A1Q9LGU0"/>
<evidence type="ECO:0000313" key="4">
    <source>
        <dbReference type="Proteomes" id="UP000186040"/>
    </source>
</evidence>
<dbReference type="InterPro" id="IPR036930">
    <property type="entry name" value="WGR_dom_sf"/>
</dbReference>
<organism evidence="3 4">
    <name type="scientific">Actinokineospora bangkokensis</name>
    <dbReference type="NCBI Taxonomy" id="1193682"/>
    <lineage>
        <taxon>Bacteria</taxon>
        <taxon>Bacillati</taxon>
        <taxon>Actinomycetota</taxon>
        <taxon>Actinomycetes</taxon>
        <taxon>Pseudonocardiales</taxon>
        <taxon>Pseudonocardiaceae</taxon>
        <taxon>Actinokineospora</taxon>
    </lineage>
</organism>
<proteinExistence type="predicted"/>
<sequence length="1226" mass="132546">MRRLEYVGGGSEKFWEGGLTSGGLVVSVRWGRLGTTGQAKDKEFATQAAATAHLDKLVGEKLRKGYSEVGAPVAVGQSTPDEAAAPPAGGDQTPAAEPAEPTQAPEPLVAAGPAVAAGQDVAEWPDEDVWQPHTSVARYAVPRRGTATSPRKLTPGATAAATELVELRRSALVATLADPRTHPELRAAAHAHLGGSPHPLGAAVVLAVCTGSARWSDESKYVVFADHWLAEWGPAFATEAVLALTAIAHNATHREPGTFVDRVDVQANWRWSGEGLAERIRYALATAPDADHAAAVEAAGRWRTSDSRRALAAYLLPTEDDWRREALAAQASVQGTFLRLLAQAAQDLAELDQVRPRVSVWMLTYSPRMLPTLVHTHGVELVPALLEWLADASTDAERAVLGHLATFPGDEAFSALLERAPKSKNAPSAVQEALRRFPCRGARLLAEAIAGKRDPGVLGTLLTAHVLARPDVVERVEVSPQARSVLDGIVTTSAERVPDADPADLPPVLADPPWLRPRSRTRAQVVAGLEPRGGRGIAWAEGERDRWAREPREEGAFERGDWDAEYRSAFSPTARYGNWKQLPLLVQGPVDRSLAVLRRWRPDDGWYFDGWGRPLVARFELDALDALLHLAGAQPQAAVDLLQPFTGPEVSALMAGWVGRLKSVRSRAMAYFARHGAAALRPLVPVLVGKAGKDRTAAELVARQVAARDGDEAVLAVAAEYGQEAEAAVKAVLATDPLEVLPAKLPAVEDWANPGLLPQVLLADRRSALPLSAAGHLITVFALCKPGDPYPGLAQVKEHVDAASLARFGWQLFRYWLTTGAPSKQSWALTVLGDIGDDEVVRGLAPLIRAWPGEGGHQRAVTGLDVLAEIGSDVALMHLNGIANKVKFKGLRGRAQEKMLEVAEGLGLSTEQLADRLVPDLGLDETGSMVLDYGPRRFTVGFDEQLKPFVRDEDGTPRKVLPKPGAKDDPALAPHAYQLFSGLKKDVKAVAQEQVRRLERAMVVGRRWPAEEFTQFFAGHPLLWHLVRRLVWGTYDRAGALTGSFRLAEDRTLADVEDDTFTLPEDASVGVAHPLHLGDALGAWSELFADYEILQPFPQLGRPVHELTDEERAARSLARFEGAVVPVGRVLGLVHRGWERGTPMDGGVEGWVSKPLSDGRALVIDLDPGIAVGMVDMWPELTLRHVWLADESTYYWGRDQVKHTFSGIDAVVASEFLADLLMLTAQ</sequence>
<dbReference type="SMART" id="SM00773">
    <property type="entry name" value="WGR"/>
    <property type="match status" value="1"/>
</dbReference>
<feature type="domain" description="WGR" evidence="2">
    <location>
        <begin position="1"/>
        <end position="79"/>
    </location>
</feature>
<feature type="compositionally biased region" description="Low complexity" evidence="1">
    <location>
        <begin position="83"/>
        <end position="105"/>
    </location>
</feature>
<evidence type="ECO:0000313" key="3">
    <source>
        <dbReference type="EMBL" id="OLR91230.1"/>
    </source>
</evidence>
<keyword evidence="4" id="KW-1185">Reference proteome</keyword>
<reference evidence="3 4" key="1">
    <citation type="submission" date="2016-10" db="EMBL/GenBank/DDBJ databases">
        <title>The Draft Genome Sequence of Actinokineospora bangkokensis 44EHWT reveals the biosynthetic pathway of antifungal compounds Thailandins with unusual extender unit butylmalonyl-CoA.</title>
        <authorList>
            <person name="Greule A."/>
            <person name="Intra B."/>
            <person name="Flemming S."/>
            <person name="Rommel M.G."/>
            <person name="Panbangred W."/>
            <person name="Bechthold A."/>
        </authorList>
    </citation>
    <scope>NUCLEOTIDE SEQUENCE [LARGE SCALE GENOMIC DNA]</scope>
    <source>
        <strain evidence="3 4">44EHW</strain>
    </source>
</reference>
<dbReference type="SUPFAM" id="SSF142921">
    <property type="entry name" value="WGR domain-like"/>
    <property type="match status" value="1"/>
</dbReference>
<gene>
    <name evidence="3" type="ORF">BJP25_26510</name>
</gene>
<dbReference type="InterPro" id="IPR008893">
    <property type="entry name" value="WGR_domain"/>
</dbReference>